<evidence type="ECO:0000256" key="1">
    <source>
        <dbReference type="SAM" id="MobiDB-lite"/>
    </source>
</evidence>
<dbReference type="Proteomes" id="UP000002212">
    <property type="component" value="Chromosome"/>
</dbReference>
<feature type="region of interest" description="Disordered" evidence="1">
    <location>
        <begin position="1"/>
        <end position="32"/>
    </location>
</feature>
<dbReference type="AlphaFoldDB" id="C1B5Y2"/>
<feature type="compositionally biased region" description="Basic and acidic residues" evidence="1">
    <location>
        <begin position="17"/>
        <end position="32"/>
    </location>
</feature>
<protein>
    <submittedName>
        <fullName evidence="2">Uncharacterized protein</fullName>
    </submittedName>
</protein>
<proteinExistence type="predicted"/>
<dbReference type="RefSeq" id="WP_015890811.1">
    <property type="nucleotide sequence ID" value="NC_012522.1"/>
</dbReference>
<name>C1B5Y2_RHOOB</name>
<sequence>MAHEKDIDAADWTDQDLLTRDEAGERLDDEIETTRNRLTELKSQSGDDPNHASALDMVNRRLAAMENLRDSL</sequence>
<dbReference type="HOGENOM" id="CLU_193737_0_0_11"/>
<dbReference type="EMBL" id="AP011115">
    <property type="protein sequence ID" value="BAH55393.1"/>
    <property type="molecule type" value="Genomic_DNA"/>
</dbReference>
<organism evidence="2 3">
    <name type="scientific">Rhodococcus opacus (strain B4)</name>
    <dbReference type="NCBI Taxonomy" id="632772"/>
    <lineage>
        <taxon>Bacteria</taxon>
        <taxon>Bacillati</taxon>
        <taxon>Actinomycetota</taxon>
        <taxon>Actinomycetes</taxon>
        <taxon>Mycobacteriales</taxon>
        <taxon>Nocardiaceae</taxon>
        <taxon>Rhodococcus</taxon>
    </lineage>
</organism>
<gene>
    <name evidence="2" type="ordered locus">ROP_71460</name>
</gene>
<dbReference type="OrthoDB" id="3483903at2"/>
<dbReference type="PATRIC" id="fig|632772.20.peg.7458"/>
<dbReference type="KEGG" id="rop:ROP_71460"/>
<evidence type="ECO:0000313" key="2">
    <source>
        <dbReference type="EMBL" id="BAH55393.1"/>
    </source>
</evidence>
<evidence type="ECO:0000313" key="3">
    <source>
        <dbReference type="Proteomes" id="UP000002212"/>
    </source>
</evidence>
<reference evidence="2 3" key="1">
    <citation type="submission" date="2009-03" db="EMBL/GenBank/DDBJ databases">
        <title>Comparison of the complete genome sequences of Rhodococcus erythropolis PR4 and Rhodococcus opacus B4.</title>
        <authorList>
            <person name="Takarada H."/>
            <person name="Sekine M."/>
            <person name="Hosoyama A."/>
            <person name="Yamada R."/>
            <person name="Fujisawa T."/>
            <person name="Omata S."/>
            <person name="Shimizu A."/>
            <person name="Tsukatani N."/>
            <person name="Tanikawa S."/>
            <person name="Fujita N."/>
            <person name="Harayama S."/>
        </authorList>
    </citation>
    <scope>NUCLEOTIDE SEQUENCE [LARGE SCALE GENOMIC DNA]</scope>
    <source>
        <strain evidence="2 3">B4</strain>
    </source>
</reference>
<accession>C1B5Y2</accession>
<dbReference type="STRING" id="632772.ROP_71460"/>